<evidence type="ECO:0000256" key="1">
    <source>
        <dbReference type="ARBA" id="ARBA00002080"/>
    </source>
</evidence>
<keyword evidence="9" id="KW-1185">Reference proteome</keyword>
<comment type="subcellular location">
    <subcellularLocation>
        <location evidence="2">Membrane</location>
        <topology evidence="2">Multi-pass membrane protein</topology>
    </subcellularLocation>
</comment>
<dbReference type="PANTHER" id="PTHR44733">
    <property type="entry name" value="DNAJ HOMOLOG SUBFAMILY C MEMBER 22"/>
    <property type="match status" value="1"/>
</dbReference>
<dbReference type="InterPro" id="IPR036869">
    <property type="entry name" value="J_dom_sf"/>
</dbReference>
<feature type="transmembrane region" description="Helical" evidence="7">
    <location>
        <begin position="30"/>
        <end position="49"/>
    </location>
</feature>
<evidence type="ECO:0000256" key="3">
    <source>
        <dbReference type="ARBA" id="ARBA00020945"/>
    </source>
</evidence>
<evidence type="ECO:0000313" key="9">
    <source>
        <dbReference type="Proteomes" id="UP000887566"/>
    </source>
</evidence>
<sequence length="345" mass="38843">MANLYTAYVLWLCGGWFGAHHLYLGRICHGFAWFATGGGWLIGWLWDLIELRSYVDECNDVKSRIRQLDTNRVASCSTNRFVGQLLLGSWLGTLAVLAIHVFTSNPLFSACGAGIGVAWGVYVVGNIGLQRRDLVYIWLGAFSTAFVFIVVMQSYNGIVFAAIAATLVGNRSAKNRTSKPPHTMGHFLLWSSVFCALMALFLGNTVRHVLSTDLVVNGRRTNLGTIAYEYLTGAEHHLPDGDDVNWSRMDGESAKRKPTWQDYVASFVFDGWKEGNLHQPVWNAYAYTTLGLDPYASPSEIHQRCQKLMKETHPDRAGQQSQRRFISVRKACEIVDKWRQNQRQQ</sequence>
<feature type="transmembrane region" description="Helical" evidence="7">
    <location>
        <begin position="81"/>
        <end position="101"/>
    </location>
</feature>
<evidence type="ECO:0000256" key="2">
    <source>
        <dbReference type="ARBA" id="ARBA00004141"/>
    </source>
</evidence>
<dbReference type="SUPFAM" id="SSF46565">
    <property type="entry name" value="Chaperone J-domain"/>
    <property type="match status" value="1"/>
</dbReference>
<reference evidence="10" key="1">
    <citation type="submission" date="2022-11" db="UniProtKB">
        <authorList>
            <consortium name="WormBaseParasite"/>
        </authorList>
    </citation>
    <scope>IDENTIFICATION</scope>
</reference>
<evidence type="ECO:0000313" key="10">
    <source>
        <dbReference type="WBParaSite" id="PSAMB.scaffold252size61180.g4023.t1"/>
    </source>
</evidence>
<feature type="transmembrane region" description="Helical" evidence="7">
    <location>
        <begin position="136"/>
        <end position="167"/>
    </location>
</feature>
<dbReference type="PROSITE" id="PS50076">
    <property type="entry name" value="DNAJ_2"/>
    <property type="match status" value="1"/>
</dbReference>
<evidence type="ECO:0000256" key="7">
    <source>
        <dbReference type="SAM" id="Phobius"/>
    </source>
</evidence>
<keyword evidence="4 7" id="KW-0812">Transmembrane</keyword>
<dbReference type="AlphaFoldDB" id="A0A914VV41"/>
<feature type="transmembrane region" description="Helical" evidence="7">
    <location>
        <begin position="187"/>
        <end position="210"/>
    </location>
</feature>
<comment type="function">
    <text evidence="1">May function as a co-chaperone.</text>
</comment>
<evidence type="ECO:0000259" key="8">
    <source>
        <dbReference type="PROSITE" id="PS50076"/>
    </source>
</evidence>
<dbReference type="Pfam" id="PF00226">
    <property type="entry name" value="DnaJ"/>
    <property type="match status" value="1"/>
</dbReference>
<dbReference type="InterPro" id="IPR007829">
    <property type="entry name" value="TM2"/>
</dbReference>
<protein>
    <recommendedName>
        <fullName evidence="3">DnaJ homolog subfamily C member 22</fullName>
    </recommendedName>
</protein>
<dbReference type="WBParaSite" id="PSAMB.scaffold252size61180.g4023.t1">
    <property type="protein sequence ID" value="PSAMB.scaffold252size61180.g4023.t1"/>
    <property type="gene ID" value="PSAMB.scaffold252size61180.g4023"/>
</dbReference>
<dbReference type="InterPro" id="IPR001623">
    <property type="entry name" value="DnaJ_domain"/>
</dbReference>
<evidence type="ECO:0000256" key="5">
    <source>
        <dbReference type="ARBA" id="ARBA00022989"/>
    </source>
</evidence>
<dbReference type="Pfam" id="PF05154">
    <property type="entry name" value="TM2"/>
    <property type="match status" value="1"/>
</dbReference>
<dbReference type="Proteomes" id="UP000887566">
    <property type="component" value="Unplaced"/>
</dbReference>
<keyword evidence="5 7" id="KW-1133">Transmembrane helix</keyword>
<evidence type="ECO:0000256" key="6">
    <source>
        <dbReference type="ARBA" id="ARBA00023136"/>
    </source>
</evidence>
<proteinExistence type="predicted"/>
<evidence type="ECO:0000256" key="4">
    <source>
        <dbReference type="ARBA" id="ARBA00022692"/>
    </source>
</evidence>
<feature type="transmembrane region" description="Helical" evidence="7">
    <location>
        <begin position="7"/>
        <end position="24"/>
    </location>
</feature>
<feature type="transmembrane region" description="Helical" evidence="7">
    <location>
        <begin position="107"/>
        <end position="129"/>
    </location>
</feature>
<organism evidence="9 10">
    <name type="scientific">Plectus sambesii</name>
    <dbReference type="NCBI Taxonomy" id="2011161"/>
    <lineage>
        <taxon>Eukaryota</taxon>
        <taxon>Metazoa</taxon>
        <taxon>Ecdysozoa</taxon>
        <taxon>Nematoda</taxon>
        <taxon>Chromadorea</taxon>
        <taxon>Plectida</taxon>
        <taxon>Plectina</taxon>
        <taxon>Plectoidea</taxon>
        <taxon>Plectidae</taxon>
        <taxon>Plectus</taxon>
    </lineage>
</organism>
<dbReference type="Gene3D" id="1.10.287.110">
    <property type="entry name" value="DnaJ domain"/>
    <property type="match status" value="1"/>
</dbReference>
<dbReference type="PANTHER" id="PTHR44733:SF1">
    <property type="entry name" value="DNAJ HOMOLOG SUBFAMILY C MEMBER 22"/>
    <property type="match status" value="1"/>
</dbReference>
<feature type="domain" description="J" evidence="8">
    <location>
        <begin position="285"/>
        <end position="345"/>
    </location>
</feature>
<keyword evidence="6 7" id="KW-0472">Membrane</keyword>
<dbReference type="CDD" id="cd06257">
    <property type="entry name" value="DnaJ"/>
    <property type="match status" value="1"/>
</dbReference>
<accession>A0A914VV41</accession>
<name>A0A914VV41_9BILA</name>
<dbReference type="GO" id="GO:0016020">
    <property type="term" value="C:membrane"/>
    <property type="evidence" value="ECO:0007669"/>
    <property type="project" value="UniProtKB-SubCell"/>
</dbReference>